<dbReference type="InterPro" id="IPR023561">
    <property type="entry name" value="Carbonic_anhydrase_a-class"/>
</dbReference>
<evidence type="ECO:0000259" key="1">
    <source>
        <dbReference type="PROSITE" id="PS51144"/>
    </source>
</evidence>
<dbReference type="GO" id="GO:0006730">
    <property type="term" value="P:one-carbon metabolic process"/>
    <property type="evidence" value="ECO:0007669"/>
    <property type="project" value="TreeGrafter"/>
</dbReference>
<dbReference type="InterPro" id="IPR001148">
    <property type="entry name" value="CA_dom"/>
</dbReference>
<dbReference type="PANTHER" id="PTHR18952:SF208">
    <property type="entry name" value="CARBONIC ANHYDRASE XA-RELATED"/>
    <property type="match status" value="1"/>
</dbReference>
<evidence type="ECO:0000313" key="3">
    <source>
        <dbReference type="Proteomes" id="UP000824469"/>
    </source>
</evidence>
<reference evidence="2 3" key="1">
    <citation type="journal article" date="2021" name="Nat. Plants">
        <title>The Taxus genome provides insights into paclitaxel biosynthesis.</title>
        <authorList>
            <person name="Xiong X."/>
            <person name="Gou J."/>
            <person name="Liao Q."/>
            <person name="Li Y."/>
            <person name="Zhou Q."/>
            <person name="Bi G."/>
            <person name="Li C."/>
            <person name="Du R."/>
            <person name="Wang X."/>
            <person name="Sun T."/>
            <person name="Guo L."/>
            <person name="Liang H."/>
            <person name="Lu P."/>
            <person name="Wu Y."/>
            <person name="Zhang Z."/>
            <person name="Ro D.K."/>
            <person name="Shang Y."/>
            <person name="Huang S."/>
            <person name="Yan J."/>
        </authorList>
    </citation>
    <scope>NUCLEOTIDE SEQUENCE [LARGE SCALE GENOMIC DNA]</scope>
    <source>
        <strain evidence="2">Ta-2019</strain>
    </source>
</reference>
<dbReference type="OMA" id="PLEMQMM"/>
<dbReference type="SMART" id="SM01057">
    <property type="entry name" value="Carb_anhydrase"/>
    <property type="match status" value="1"/>
</dbReference>
<dbReference type="Gene3D" id="3.10.200.10">
    <property type="entry name" value="Alpha carbonic anhydrase"/>
    <property type="match status" value="1"/>
</dbReference>
<dbReference type="Pfam" id="PF00194">
    <property type="entry name" value="Carb_anhydrase"/>
    <property type="match status" value="1"/>
</dbReference>
<protein>
    <recommendedName>
        <fullName evidence="1">Alpha-carbonic anhydrase domain-containing protein</fullName>
    </recommendedName>
</protein>
<organism evidence="2 3">
    <name type="scientific">Taxus chinensis</name>
    <name type="common">Chinese yew</name>
    <name type="synonym">Taxus wallichiana var. chinensis</name>
    <dbReference type="NCBI Taxonomy" id="29808"/>
    <lineage>
        <taxon>Eukaryota</taxon>
        <taxon>Viridiplantae</taxon>
        <taxon>Streptophyta</taxon>
        <taxon>Embryophyta</taxon>
        <taxon>Tracheophyta</taxon>
        <taxon>Spermatophyta</taxon>
        <taxon>Pinopsida</taxon>
        <taxon>Pinidae</taxon>
        <taxon>Conifers II</taxon>
        <taxon>Cupressales</taxon>
        <taxon>Taxaceae</taxon>
        <taxon>Taxus</taxon>
    </lineage>
</organism>
<proteinExistence type="predicted"/>
<dbReference type="GO" id="GO:0008270">
    <property type="term" value="F:zinc ion binding"/>
    <property type="evidence" value="ECO:0007669"/>
    <property type="project" value="InterPro"/>
</dbReference>
<sequence length="234" mass="27019">ENNFKYLRTNVTANRYSEEGIEPEWSYGCGSGVGPSEWGKLSPDWSLCSYGTEQSPIRILSFDVTKNQETNYLQTMYHPAPATLINDGNLIKLKWKGGFLYIDGILYELYEIRFHTPSEHTIDGKMHPLEMQMMHRNLNNGYMAVLAILFKLDEKINKFLDQFWPYIPTFQGNQAVNITGDVNPSELDLNRKHFYWYRGSLTTPPCTEGVMWAVMKKTYKVSPMQVDLLHAALE</sequence>
<feature type="domain" description="Alpha-carbonic anhydrase" evidence="1">
    <location>
        <begin position="23"/>
        <end position="234"/>
    </location>
</feature>
<name>A0AA38KH42_TAXCH</name>
<dbReference type="InterPro" id="IPR036398">
    <property type="entry name" value="CA_dom_sf"/>
</dbReference>
<comment type="caution">
    <text evidence="2">The sequence shown here is derived from an EMBL/GenBank/DDBJ whole genome shotgun (WGS) entry which is preliminary data.</text>
</comment>
<feature type="non-terminal residue" evidence="2">
    <location>
        <position position="234"/>
    </location>
</feature>
<dbReference type="InterPro" id="IPR041891">
    <property type="entry name" value="Alpha_CA_prokaryot-like"/>
</dbReference>
<feature type="non-terminal residue" evidence="2">
    <location>
        <position position="1"/>
    </location>
</feature>
<dbReference type="EMBL" id="JAHRHJ020000008">
    <property type="protein sequence ID" value="KAH9306633.1"/>
    <property type="molecule type" value="Genomic_DNA"/>
</dbReference>
<gene>
    <name evidence="2" type="ORF">KI387_011037</name>
</gene>
<dbReference type="SUPFAM" id="SSF51069">
    <property type="entry name" value="Carbonic anhydrase"/>
    <property type="match status" value="1"/>
</dbReference>
<dbReference type="PANTHER" id="PTHR18952">
    <property type="entry name" value="CARBONIC ANHYDRASE"/>
    <property type="match status" value="1"/>
</dbReference>
<accession>A0AA38KH42</accession>
<evidence type="ECO:0000313" key="2">
    <source>
        <dbReference type="EMBL" id="KAH9306633.1"/>
    </source>
</evidence>
<dbReference type="PROSITE" id="PS51144">
    <property type="entry name" value="ALPHA_CA_2"/>
    <property type="match status" value="1"/>
</dbReference>
<dbReference type="Proteomes" id="UP000824469">
    <property type="component" value="Unassembled WGS sequence"/>
</dbReference>
<dbReference type="CDD" id="cd03124">
    <property type="entry name" value="alpha_CA_prokaryotic_like"/>
    <property type="match status" value="1"/>
</dbReference>
<keyword evidence="3" id="KW-1185">Reference proteome</keyword>
<dbReference type="AlphaFoldDB" id="A0AA38KH42"/>
<dbReference type="GO" id="GO:0004089">
    <property type="term" value="F:carbonate dehydratase activity"/>
    <property type="evidence" value="ECO:0007669"/>
    <property type="project" value="InterPro"/>
</dbReference>